<dbReference type="RefSeq" id="WP_120232498.1">
    <property type="nucleotide sequence ID" value="NZ_JALRGU010000459.1"/>
</dbReference>
<evidence type="ECO:0000313" key="2">
    <source>
        <dbReference type="EMBL" id="ROH92484.1"/>
    </source>
</evidence>
<sequence length="255" mass="29782">MKKLLLLFIISITTFIQAQEVKSSTVFYYKYTFMRDSLDKDRKFEETMVLLSDGKESIYKSFSKMRRDSIVQSNFDKGNYTINFASMPQARVNHEVFYSIDKKIKVLDKIVNKFYGYPAETIHWAIENEKKKIGEFNCQKAVCMLENRKFTAWFTSDIPSHDGPFRFKGLPGLIVEVYDLNHYFTFSLVGVKKQSLNITLPKNFIETTKANFIKERNDFYADPAGKAKMYMGNSVQLADPKVINEKFKKDNLFID</sequence>
<comment type="caution">
    <text evidence="2">The sequence shown here is derived from an EMBL/GenBank/DDBJ whole genome shotgun (WGS) entry which is preliminary data.</text>
</comment>
<keyword evidence="3" id="KW-1185">Reference proteome</keyword>
<accession>A0ABX9X6C6</accession>
<proteinExistence type="predicted"/>
<dbReference type="NCBIfam" id="TIGR01200">
    <property type="entry name" value="GLPGLI"/>
    <property type="match status" value="1"/>
</dbReference>
<evidence type="ECO:0000313" key="3">
    <source>
        <dbReference type="Proteomes" id="UP000281899"/>
    </source>
</evidence>
<dbReference type="GeneID" id="301712922"/>
<dbReference type="Pfam" id="PF09697">
    <property type="entry name" value="Porph_ging"/>
    <property type="match status" value="1"/>
</dbReference>
<gene>
    <name evidence="2" type="ORF">EGI15_09600</name>
</gene>
<feature type="signal peptide" evidence="1">
    <location>
        <begin position="1"/>
        <end position="18"/>
    </location>
</feature>
<organism evidence="2 3">
    <name type="scientific">Chryseobacterium cucumeris</name>
    <dbReference type="NCBI Taxonomy" id="1813611"/>
    <lineage>
        <taxon>Bacteria</taxon>
        <taxon>Pseudomonadati</taxon>
        <taxon>Bacteroidota</taxon>
        <taxon>Flavobacteriia</taxon>
        <taxon>Flavobacteriales</taxon>
        <taxon>Weeksellaceae</taxon>
        <taxon>Chryseobacterium group</taxon>
        <taxon>Chryseobacterium</taxon>
    </lineage>
</organism>
<dbReference type="Proteomes" id="UP000281899">
    <property type="component" value="Unassembled WGS sequence"/>
</dbReference>
<keyword evidence="1" id="KW-0732">Signal</keyword>
<feature type="chain" id="PRO_5045109231" evidence="1">
    <location>
        <begin position="19"/>
        <end position="255"/>
    </location>
</feature>
<name>A0ABX9X6C6_9FLAO</name>
<protein>
    <submittedName>
        <fullName evidence="2">GLPGLI family protein</fullName>
    </submittedName>
</protein>
<dbReference type="InterPro" id="IPR005901">
    <property type="entry name" value="GLPGLI"/>
</dbReference>
<dbReference type="EMBL" id="RJTW01000005">
    <property type="protein sequence ID" value="ROH92484.1"/>
    <property type="molecule type" value="Genomic_DNA"/>
</dbReference>
<reference evidence="2 3" key="1">
    <citation type="submission" date="2018-11" db="EMBL/GenBank/DDBJ databases">
        <title>Proposal to divide the Flavobacteriaceae and reorganize its genera based on Amino Acid Identity values calculated from whole genome sequences.</title>
        <authorList>
            <person name="Nicholson A.C."/>
            <person name="Gulvik C.A."/>
            <person name="Whitney A.M."/>
            <person name="Humrighouse B.W."/>
            <person name="Bell M."/>
            <person name="Holmes B."/>
            <person name="Steigerwalt A."/>
            <person name="Villarma A."/>
            <person name="Sheth M."/>
            <person name="Batra D."/>
            <person name="Pryor J."/>
            <person name="Bernardet J.-F."/>
            <person name="Hugo C."/>
            <person name="Kampfer P."/>
            <person name="Newman J."/>
            <person name="Mcquiston J.R."/>
        </authorList>
    </citation>
    <scope>NUCLEOTIDE SEQUENCE [LARGE SCALE GENOMIC DNA]</scope>
    <source>
        <strain evidence="2 3">G0235</strain>
    </source>
</reference>
<evidence type="ECO:0000256" key="1">
    <source>
        <dbReference type="SAM" id="SignalP"/>
    </source>
</evidence>